<dbReference type="EMBL" id="CP014242">
    <property type="protein sequence ID" value="AMD19001.1"/>
    <property type="molecule type" value="Genomic_DNA"/>
</dbReference>
<evidence type="ECO:0000313" key="3">
    <source>
        <dbReference type="Proteomes" id="UP000243052"/>
    </source>
</evidence>
<dbReference type="Pfam" id="PF20945">
    <property type="entry name" value="RMP1"/>
    <property type="match status" value="1"/>
</dbReference>
<dbReference type="AlphaFoldDB" id="A0A109UWS8"/>
<dbReference type="STRING" id="45286.A0A109UWS8"/>
<dbReference type="InterPro" id="IPR047204">
    <property type="entry name" value="RMP1_RBD"/>
</dbReference>
<dbReference type="OrthoDB" id="5414547at2759"/>
<dbReference type="Proteomes" id="UP000243052">
    <property type="component" value="Chromosome ii"/>
</dbReference>
<evidence type="ECO:0000313" key="2">
    <source>
        <dbReference type="EMBL" id="AMD19001.1"/>
    </source>
</evidence>
<dbReference type="PANTHER" id="PTHR37792:SF1">
    <property type="entry name" value="RIBONUCLEASE MRP PROTEIN SUBUNIT RMP1"/>
    <property type="match status" value="1"/>
</dbReference>
<dbReference type="RefSeq" id="XP_017985997.1">
    <property type="nucleotide sequence ID" value="XM_018130508.1"/>
</dbReference>
<name>A0A109UWS8_9SACH</name>
<dbReference type="PANTHER" id="PTHR37792">
    <property type="entry name" value="RIBONUCLEASE MRP PROTEIN SUBUNIT RMP1"/>
    <property type="match status" value="1"/>
</dbReference>
<dbReference type="GO" id="GO:0000172">
    <property type="term" value="C:ribonuclease MRP complex"/>
    <property type="evidence" value="ECO:0007669"/>
    <property type="project" value="InterPro"/>
</dbReference>
<evidence type="ECO:0000259" key="1">
    <source>
        <dbReference type="Pfam" id="PF20945"/>
    </source>
</evidence>
<dbReference type="GeneID" id="28722203"/>
<proteinExistence type="predicted"/>
<protein>
    <submittedName>
        <fullName evidence="2">HBR100Wp</fullName>
    </submittedName>
</protein>
<sequence>MSEIGIALSCLLQESRLINLLYHRNKNQHKGSHWWASLHMLKCTTTQVINVLQKPVKYRRDLLLLYSLLRRFLKTRLKRIYYEYNTLISQGQFITLGVVLLGVLARVNSVFKEIMQLHSVEFERFAYKSNPKKEEVHDVGRNVDEEIGTLIDDRKEARLLTADAERIRGIDATEATKDTIVSGTMVTSLNVRKKKKKQKAKRSAIDDIFG</sequence>
<dbReference type="CDD" id="cd22573">
    <property type="entry name" value="RMP1_RBD"/>
    <property type="match status" value="1"/>
</dbReference>
<keyword evidence="3" id="KW-1185">Reference proteome</keyword>
<feature type="domain" description="RNase MRP protein 1 RNA binding" evidence="1">
    <location>
        <begin position="17"/>
        <end position="106"/>
    </location>
</feature>
<dbReference type="GO" id="GO:0042134">
    <property type="term" value="F:rRNA primary transcript binding"/>
    <property type="evidence" value="ECO:0007669"/>
    <property type="project" value="InterPro"/>
</dbReference>
<dbReference type="GO" id="GO:0000294">
    <property type="term" value="P:nuclear-transcribed mRNA catabolic process, RNase MRP-dependent"/>
    <property type="evidence" value="ECO:0007669"/>
    <property type="project" value="TreeGrafter"/>
</dbReference>
<gene>
    <name evidence="2" type="ORF">AW171_hschr2532</name>
</gene>
<accession>A0A109UWS8</accession>
<organism evidence="2 3">
    <name type="scientific">Eremothecium sinecaudum</name>
    <dbReference type="NCBI Taxonomy" id="45286"/>
    <lineage>
        <taxon>Eukaryota</taxon>
        <taxon>Fungi</taxon>
        <taxon>Dikarya</taxon>
        <taxon>Ascomycota</taxon>
        <taxon>Saccharomycotina</taxon>
        <taxon>Saccharomycetes</taxon>
        <taxon>Saccharomycetales</taxon>
        <taxon>Saccharomycetaceae</taxon>
        <taxon>Eremothecium</taxon>
    </lineage>
</organism>
<dbReference type="InterPro" id="IPR047205">
    <property type="entry name" value="RMP1"/>
</dbReference>
<reference evidence="2 3" key="1">
    <citation type="submission" date="2016-01" db="EMBL/GenBank/DDBJ databases">
        <title>Genome sequence of the yeast Holleya sinecauda.</title>
        <authorList>
            <person name="Dietrich F.S."/>
        </authorList>
    </citation>
    <scope>NUCLEOTIDE SEQUENCE [LARGE SCALE GENOMIC DNA]</scope>
    <source>
        <strain evidence="2 3">ATCC 58844</strain>
    </source>
</reference>
<dbReference type="GO" id="GO:0000466">
    <property type="term" value="P:maturation of 5.8S rRNA from tricistronic rRNA transcript (SSU-rRNA, 5.8S rRNA, LSU-rRNA)"/>
    <property type="evidence" value="ECO:0007669"/>
    <property type="project" value="TreeGrafter"/>
</dbReference>